<feature type="domain" description="Transposase IS4-like" evidence="1">
    <location>
        <begin position="171"/>
        <end position="271"/>
    </location>
</feature>
<name>A0A6N7IVV2_9FIRM</name>
<dbReference type="Pfam" id="PF01609">
    <property type="entry name" value="DDE_Tnp_1"/>
    <property type="match status" value="1"/>
</dbReference>
<dbReference type="PANTHER" id="PTHR33408">
    <property type="entry name" value="TRANSPOSASE"/>
    <property type="match status" value="1"/>
</dbReference>
<dbReference type="PANTHER" id="PTHR33408:SF2">
    <property type="entry name" value="TRANSPOSASE DDE DOMAIN-CONTAINING PROTEIN"/>
    <property type="match status" value="1"/>
</dbReference>
<evidence type="ECO:0000259" key="1">
    <source>
        <dbReference type="Pfam" id="PF01609"/>
    </source>
</evidence>
<evidence type="ECO:0000313" key="3">
    <source>
        <dbReference type="Proteomes" id="UP000441717"/>
    </source>
</evidence>
<comment type="caution">
    <text evidence="2">The sequence shown here is derived from an EMBL/GenBank/DDBJ whole genome shotgun (WGS) entry which is preliminary data.</text>
</comment>
<dbReference type="GO" id="GO:0004803">
    <property type="term" value="F:transposase activity"/>
    <property type="evidence" value="ECO:0007669"/>
    <property type="project" value="InterPro"/>
</dbReference>
<dbReference type="GO" id="GO:0006313">
    <property type="term" value="P:DNA transposition"/>
    <property type="evidence" value="ECO:0007669"/>
    <property type="project" value="InterPro"/>
</dbReference>
<dbReference type="EMBL" id="WHYR01000117">
    <property type="protein sequence ID" value="MQL54031.1"/>
    <property type="molecule type" value="Genomic_DNA"/>
</dbReference>
<dbReference type="OrthoDB" id="9789070at2"/>
<keyword evidence="3" id="KW-1185">Reference proteome</keyword>
<reference evidence="2 3" key="1">
    <citation type="submission" date="2019-10" db="EMBL/GenBank/DDBJ databases">
        <title>Comparative genomics of sulfur disproportionating microorganisms.</title>
        <authorList>
            <person name="Ward L.M."/>
            <person name="Bertran E."/>
            <person name="Johnston D."/>
        </authorList>
    </citation>
    <scope>NUCLEOTIDE SEQUENCE [LARGE SCALE GENOMIC DNA]</scope>
    <source>
        <strain evidence="2 3">DSM 14055</strain>
    </source>
</reference>
<dbReference type="InterPro" id="IPR002559">
    <property type="entry name" value="Transposase_11"/>
</dbReference>
<protein>
    <submittedName>
        <fullName evidence="2">Transposase</fullName>
    </submittedName>
</protein>
<dbReference type="GO" id="GO:0003677">
    <property type="term" value="F:DNA binding"/>
    <property type="evidence" value="ECO:0007669"/>
    <property type="project" value="InterPro"/>
</dbReference>
<proteinExistence type="predicted"/>
<dbReference type="Proteomes" id="UP000441717">
    <property type="component" value="Unassembled WGS sequence"/>
</dbReference>
<gene>
    <name evidence="2" type="ORF">GFC01_17585</name>
</gene>
<organism evidence="2 3">
    <name type="scientific">Desulfofundulus thermobenzoicus</name>
    <dbReference type="NCBI Taxonomy" id="29376"/>
    <lineage>
        <taxon>Bacteria</taxon>
        <taxon>Bacillati</taxon>
        <taxon>Bacillota</taxon>
        <taxon>Clostridia</taxon>
        <taxon>Eubacteriales</taxon>
        <taxon>Peptococcaceae</taxon>
        <taxon>Desulfofundulus</taxon>
    </lineage>
</organism>
<dbReference type="RefSeq" id="WP_152948477.1">
    <property type="nucleotide sequence ID" value="NZ_WHYR01000117.1"/>
</dbReference>
<feature type="non-terminal residue" evidence="2">
    <location>
        <position position="1"/>
    </location>
</feature>
<sequence>GNFRDRLLESQQHKEALFTLVQMITDAGLIKKNENQRTDSFHIIANVAVPAASELIREGIRICLRQLKKRHYDLFHQAQEKLDITKYLKGELSKAIKPEPDETLRRQRLTEIVEDAKALIAFLDNRDLHPVVAYRRSILVRLLYENTEPAEKGYKETKETHPDRIISAVDPEARHGAKSKTKKFNGYKAHVTETVENKFITNIAVTPGNVSDCEPVVEKTQEVVTETGLKPEKMFGDKAYGTGENRQQLKEMGIQLVAPLHPQAISEDLARGNFTYDSEKQTVTCPAGITTDKRTYHENSQAWIYRFPKEACQACELRETCTKNKNGRT</sequence>
<accession>A0A6N7IVV2</accession>
<feature type="non-terminal residue" evidence="2">
    <location>
        <position position="329"/>
    </location>
</feature>
<dbReference type="AlphaFoldDB" id="A0A6N7IVV2"/>
<evidence type="ECO:0000313" key="2">
    <source>
        <dbReference type="EMBL" id="MQL54031.1"/>
    </source>
</evidence>